<proteinExistence type="predicted"/>
<organism evidence="1 2">
    <name type="scientific">Lentinula aff. lateritia</name>
    <dbReference type="NCBI Taxonomy" id="2804960"/>
    <lineage>
        <taxon>Eukaryota</taxon>
        <taxon>Fungi</taxon>
        <taxon>Dikarya</taxon>
        <taxon>Basidiomycota</taxon>
        <taxon>Agaricomycotina</taxon>
        <taxon>Agaricomycetes</taxon>
        <taxon>Agaricomycetidae</taxon>
        <taxon>Agaricales</taxon>
        <taxon>Marasmiineae</taxon>
        <taxon>Omphalotaceae</taxon>
        <taxon>Lentinula</taxon>
    </lineage>
</organism>
<name>A0ACC1TXT4_9AGAR</name>
<dbReference type="EMBL" id="MU795165">
    <property type="protein sequence ID" value="KAJ3809324.1"/>
    <property type="molecule type" value="Genomic_DNA"/>
</dbReference>
<sequence>MSRLSRATLSNRGPRDSVFIRGAADYRADAQSYKCPADLEECVASLEDCCEEAHEIGTLLRAGTQDLPRMTKIIENQIVFALTPSSTLQRYKRDLIDEVEPAITELVEKAQAGLQALEKKEKALETKLKAAQNRPILTSQTTAAQKLEQRRLVALTKQRERLEDELKALEKDVVALVSFTNFSLSLVGTLISSTAPILSTKERSSLST</sequence>
<evidence type="ECO:0000313" key="2">
    <source>
        <dbReference type="Proteomes" id="UP001163835"/>
    </source>
</evidence>
<accession>A0ACC1TXT4</accession>
<gene>
    <name evidence="1" type="ORF">F5876DRAFT_44113</name>
</gene>
<dbReference type="Proteomes" id="UP001163835">
    <property type="component" value="Unassembled WGS sequence"/>
</dbReference>
<keyword evidence="2" id="KW-1185">Reference proteome</keyword>
<evidence type="ECO:0000313" key="1">
    <source>
        <dbReference type="EMBL" id="KAJ3809324.1"/>
    </source>
</evidence>
<protein>
    <submittedName>
        <fullName evidence="1">Spc19-domain-containing protein</fullName>
    </submittedName>
</protein>
<reference evidence="1" key="1">
    <citation type="submission" date="2022-09" db="EMBL/GenBank/DDBJ databases">
        <title>A Global Phylogenomic Analysis of the Shiitake Genus Lentinula.</title>
        <authorList>
            <consortium name="DOE Joint Genome Institute"/>
            <person name="Sierra-Patev S."/>
            <person name="Min B."/>
            <person name="Naranjo-Ortiz M."/>
            <person name="Looney B."/>
            <person name="Konkel Z."/>
            <person name="Slot J.C."/>
            <person name="Sakamoto Y."/>
            <person name="Steenwyk J.L."/>
            <person name="Rokas A."/>
            <person name="Carro J."/>
            <person name="Camarero S."/>
            <person name="Ferreira P."/>
            <person name="Molpeceres G."/>
            <person name="Ruiz-Duenas F.J."/>
            <person name="Serrano A."/>
            <person name="Henrissat B."/>
            <person name="Drula E."/>
            <person name="Hughes K.W."/>
            <person name="Mata J.L."/>
            <person name="Ishikawa N.K."/>
            <person name="Vargas-Isla R."/>
            <person name="Ushijima S."/>
            <person name="Smith C.A."/>
            <person name="Ahrendt S."/>
            <person name="Andreopoulos W."/>
            <person name="He G."/>
            <person name="Labutti K."/>
            <person name="Lipzen A."/>
            <person name="Ng V."/>
            <person name="Riley R."/>
            <person name="Sandor L."/>
            <person name="Barry K."/>
            <person name="Martinez A.T."/>
            <person name="Xiao Y."/>
            <person name="Gibbons J.G."/>
            <person name="Terashima K."/>
            <person name="Grigoriev I.V."/>
            <person name="Hibbett D.S."/>
        </authorList>
    </citation>
    <scope>NUCLEOTIDE SEQUENCE</scope>
    <source>
        <strain evidence="1">TMI1499</strain>
    </source>
</reference>
<comment type="caution">
    <text evidence="1">The sequence shown here is derived from an EMBL/GenBank/DDBJ whole genome shotgun (WGS) entry which is preliminary data.</text>
</comment>